<comment type="caution">
    <text evidence="1">The sequence shown here is derived from an EMBL/GenBank/DDBJ whole genome shotgun (WGS) entry which is preliminary data.</text>
</comment>
<protein>
    <submittedName>
        <fullName evidence="1">5662_t:CDS:1</fullName>
    </submittedName>
</protein>
<sequence length="132" mass="14854">CSELFVISQSSASTIETYYNKENYIGPVDPNLVQNITSNLEVSENSSPQLQYTDSIISKVSMVNDNVIPNKTKFQPSNANFMLLYEKLCDAIILANCKTQEAIMCYCLFGKALIQRRNEIASKKQIDLESNI</sequence>
<proteinExistence type="predicted"/>
<name>A0ACA9P049_9GLOM</name>
<keyword evidence="2" id="KW-1185">Reference proteome</keyword>
<organism evidence="1 2">
    <name type="scientific">Dentiscutata heterogama</name>
    <dbReference type="NCBI Taxonomy" id="1316150"/>
    <lineage>
        <taxon>Eukaryota</taxon>
        <taxon>Fungi</taxon>
        <taxon>Fungi incertae sedis</taxon>
        <taxon>Mucoromycota</taxon>
        <taxon>Glomeromycotina</taxon>
        <taxon>Glomeromycetes</taxon>
        <taxon>Diversisporales</taxon>
        <taxon>Gigasporaceae</taxon>
        <taxon>Dentiscutata</taxon>
    </lineage>
</organism>
<gene>
    <name evidence="1" type="ORF">DHETER_LOCUS10666</name>
</gene>
<evidence type="ECO:0000313" key="1">
    <source>
        <dbReference type="EMBL" id="CAG8681265.1"/>
    </source>
</evidence>
<accession>A0ACA9P049</accession>
<evidence type="ECO:0000313" key="2">
    <source>
        <dbReference type="Proteomes" id="UP000789702"/>
    </source>
</evidence>
<dbReference type="Proteomes" id="UP000789702">
    <property type="component" value="Unassembled WGS sequence"/>
</dbReference>
<feature type="non-terminal residue" evidence="1">
    <location>
        <position position="132"/>
    </location>
</feature>
<dbReference type="EMBL" id="CAJVPU010021425">
    <property type="protein sequence ID" value="CAG8681265.1"/>
    <property type="molecule type" value="Genomic_DNA"/>
</dbReference>
<reference evidence="1" key="1">
    <citation type="submission" date="2021-06" db="EMBL/GenBank/DDBJ databases">
        <authorList>
            <person name="Kallberg Y."/>
            <person name="Tangrot J."/>
            <person name="Rosling A."/>
        </authorList>
    </citation>
    <scope>NUCLEOTIDE SEQUENCE</scope>
    <source>
        <strain evidence="1">IL203A</strain>
    </source>
</reference>
<feature type="non-terminal residue" evidence="1">
    <location>
        <position position="1"/>
    </location>
</feature>